<keyword evidence="1" id="KW-0812">Transmembrane</keyword>
<keyword evidence="1" id="KW-1133">Transmembrane helix</keyword>
<reference evidence="2 3" key="1">
    <citation type="journal article" date="2017" name="BMC Genomics">
        <title>Genomic analysis of methanogenic archaea reveals a shift towards energy conservation.</title>
        <authorList>
            <person name="Gilmore S.P."/>
            <person name="Henske J.K."/>
            <person name="Sexton J.A."/>
            <person name="Solomon K.V."/>
            <person name="Seppala S."/>
            <person name="Yoo J.I."/>
            <person name="Huyett L.M."/>
            <person name="Pressman A."/>
            <person name="Cogan J.Z."/>
            <person name="Kivenson V."/>
            <person name="Peng X."/>
            <person name="Tan Y."/>
            <person name="Valentine D.L."/>
            <person name="O'Malley M.A."/>
        </authorList>
    </citation>
    <scope>NUCLEOTIDE SEQUENCE [LARGE SCALE GENOMIC DNA]</scope>
    <source>
        <strain evidence="2 3">M.o.H.</strain>
    </source>
</reference>
<protein>
    <submittedName>
        <fullName evidence="2">Uncharacterized protein</fullName>
    </submittedName>
</protein>
<dbReference type="AlphaFoldDB" id="A0A2A2H6E3"/>
<feature type="transmembrane region" description="Helical" evidence="1">
    <location>
        <begin position="65"/>
        <end position="87"/>
    </location>
</feature>
<evidence type="ECO:0000256" key="1">
    <source>
        <dbReference type="SAM" id="Phobius"/>
    </source>
</evidence>
<proteinExistence type="predicted"/>
<comment type="caution">
    <text evidence="2">The sequence shown here is derived from an EMBL/GenBank/DDBJ whole genome shotgun (WGS) entry which is preliminary data.</text>
</comment>
<dbReference type="Proteomes" id="UP000217784">
    <property type="component" value="Unassembled WGS sequence"/>
</dbReference>
<sequence>MKKYESKISIILIQIILIISGILLLFNFLFSFLSSKSTLDLYFFLPLFIILVGIFLNGIYLSKKFFIACLSIILFQVVVWILFYLYLPFKLSIEFYTQVGSVIFILLLVVYAKNRGKFLK</sequence>
<accession>A0A2A2H6E3</accession>
<dbReference type="EMBL" id="LMVM01000012">
    <property type="protein sequence ID" value="PAV04833.1"/>
    <property type="molecule type" value="Genomic_DNA"/>
</dbReference>
<keyword evidence="3" id="KW-1185">Reference proteome</keyword>
<organism evidence="2 3">
    <name type="scientific">Methanobacterium bryantii</name>
    <dbReference type="NCBI Taxonomy" id="2161"/>
    <lineage>
        <taxon>Archaea</taxon>
        <taxon>Methanobacteriati</taxon>
        <taxon>Methanobacteriota</taxon>
        <taxon>Methanomada group</taxon>
        <taxon>Methanobacteria</taxon>
        <taxon>Methanobacteriales</taxon>
        <taxon>Methanobacteriaceae</taxon>
        <taxon>Methanobacterium</taxon>
    </lineage>
</organism>
<feature type="transmembrane region" description="Helical" evidence="1">
    <location>
        <begin position="41"/>
        <end position="60"/>
    </location>
</feature>
<feature type="transmembrane region" description="Helical" evidence="1">
    <location>
        <begin position="93"/>
        <end position="112"/>
    </location>
</feature>
<name>A0A2A2H6E3_METBR</name>
<feature type="transmembrane region" description="Helical" evidence="1">
    <location>
        <begin position="12"/>
        <end position="35"/>
    </location>
</feature>
<evidence type="ECO:0000313" key="3">
    <source>
        <dbReference type="Proteomes" id="UP000217784"/>
    </source>
</evidence>
<gene>
    <name evidence="2" type="ORF">ASJ80_11015</name>
</gene>
<evidence type="ECO:0000313" key="2">
    <source>
        <dbReference type="EMBL" id="PAV04833.1"/>
    </source>
</evidence>
<keyword evidence="1" id="KW-0472">Membrane</keyword>